<feature type="transmembrane region" description="Helical" evidence="1">
    <location>
        <begin position="12"/>
        <end position="31"/>
    </location>
</feature>
<keyword evidence="3" id="KW-1185">Reference proteome</keyword>
<comment type="caution">
    <text evidence="2">The sequence shown here is derived from an EMBL/GenBank/DDBJ whole genome shotgun (WGS) entry which is preliminary data.</text>
</comment>
<proteinExistence type="predicted"/>
<dbReference type="Proteomes" id="UP000094622">
    <property type="component" value="Unassembled WGS sequence"/>
</dbReference>
<keyword evidence="1" id="KW-0812">Transmembrane</keyword>
<reference evidence="2 3" key="1">
    <citation type="submission" date="2016-07" db="EMBL/GenBank/DDBJ databases">
        <title>Draft Genome Sequence of Methylobrevis pamukkalensis PK2.</title>
        <authorList>
            <person name="Vasilenko O.V."/>
            <person name="Doronina N.V."/>
            <person name="Shmareva M.N."/>
            <person name="Tarlachkov S.V."/>
            <person name="Mustakhimov I."/>
            <person name="Trotsenko Y.A."/>
        </authorList>
    </citation>
    <scope>NUCLEOTIDE SEQUENCE [LARGE SCALE GENOMIC DNA]</scope>
    <source>
        <strain evidence="2 3">PK2</strain>
    </source>
</reference>
<keyword evidence="1" id="KW-1133">Transmembrane helix</keyword>
<protein>
    <submittedName>
        <fullName evidence="2">Uncharacterized protein</fullName>
    </submittedName>
</protein>
<organism evidence="2 3">
    <name type="scientific">Methylobrevis pamukkalensis</name>
    <dbReference type="NCBI Taxonomy" id="1439726"/>
    <lineage>
        <taxon>Bacteria</taxon>
        <taxon>Pseudomonadati</taxon>
        <taxon>Pseudomonadota</taxon>
        <taxon>Alphaproteobacteria</taxon>
        <taxon>Hyphomicrobiales</taxon>
        <taxon>Pleomorphomonadaceae</taxon>
        <taxon>Methylobrevis</taxon>
    </lineage>
</organism>
<dbReference type="OrthoDB" id="7406133at2"/>
<evidence type="ECO:0000256" key="1">
    <source>
        <dbReference type="SAM" id="Phobius"/>
    </source>
</evidence>
<keyword evidence="1" id="KW-0472">Membrane</keyword>
<accession>A0A1E3H3Z4</accession>
<dbReference type="RefSeq" id="WP_069306467.1">
    <property type="nucleotide sequence ID" value="NZ_MCRJ01000031.1"/>
</dbReference>
<evidence type="ECO:0000313" key="2">
    <source>
        <dbReference type="EMBL" id="ODN71039.1"/>
    </source>
</evidence>
<dbReference type="EMBL" id="MCRJ01000031">
    <property type="protein sequence ID" value="ODN71039.1"/>
    <property type="molecule type" value="Genomic_DNA"/>
</dbReference>
<gene>
    <name evidence="2" type="ORF">A6302_01600</name>
</gene>
<sequence>MDWIASNSDAVSALTSAGTLVVWLVYLQVFISSYRSSLRATLVITRGAGEGLAARCLLANMSSGAVYVSSVQIRLALEGGDVAGAVTNIDTEGTTRQGPLEAGASRDLGSFGDLVRQAFAAAARPPSSFRRMTVEAVGIYGSEDLPVGARRTFLIRGDGATTALRSEELWTEQIRGRRDRRKLMADLARDQ</sequence>
<name>A0A1E3H3Z4_9HYPH</name>
<dbReference type="AlphaFoldDB" id="A0A1E3H3Z4"/>
<evidence type="ECO:0000313" key="3">
    <source>
        <dbReference type="Proteomes" id="UP000094622"/>
    </source>
</evidence>